<dbReference type="CDD" id="cd10028">
    <property type="entry name" value="UDG-F2_TDG_MUG"/>
    <property type="match status" value="1"/>
</dbReference>
<dbReference type="OrthoDB" id="565731at2759"/>
<name>A0A814HYQ4_9BILA</name>
<dbReference type="Proteomes" id="UP000663879">
    <property type="component" value="Unassembled WGS sequence"/>
</dbReference>
<evidence type="ECO:0000256" key="3">
    <source>
        <dbReference type="ARBA" id="ARBA00023204"/>
    </source>
</evidence>
<evidence type="ECO:0000313" key="7">
    <source>
        <dbReference type="Proteomes" id="UP000663879"/>
    </source>
</evidence>
<comment type="caution">
    <text evidence="6">The sequence shown here is derived from an EMBL/GenBank/DDBJ whole genome shotgun (WGS) entry which is preliminary data.</text>
</comment>
<evidence type="ECO:0000256" key="2">
    <source>
        <dbReference type="ARBA" id="ARBA00022801"/>
    </source>
</evidence>
<keyword evidence="4" id="KW-0175">Coiled coil</keyword>
<evidence type="ECO:0000313" key="6">
    <source>
        <dbReference type="EMBL" id="CAF1016458.1"/>
    </source>
</evidence>
<keyword evidence="3" id="KW-0234">DNA repair</keyword>
<dbReference type="Gene3D" id="3.40.470.10">
    <property type="entry name" value="Uracil-DNA glycosylase-like domain"/>
    <property type="match status" value="1"/>
</dbReference>
<dbReference type="InterPro" id="IPR015637">
    <property type="entry name" value="MUG/TDG"/>
</dbReference>
<feature type="coiled-coil region" evidence="4">
    <location>
        <begin position="393"/>
        <end position="420"/>
    </location>
</feature>
<protein>
    <submittedName>
        <fullName evidence="6">Uncharacterized protein</fullName>
    </submittedName>
</protein>
<dbReference type="EMBL" id="CAJNOC010004293">
    <property type="protein sequence ID" value="CAF1016458.1"/>
    <property type="molecule type" value="Genomic_DNA"/>
</dbReference>
<feature type="region of interest" description="Disordered" evidence="5">
    <location>
        <begin position="232"/>
        <end position="265"/>
    </location>
</feature>
<gene>
    <name evidence="6" type="ORF">OXX778_LOCUS17154</name>
</gene>
<dbReference type="GO" id="GO:0004844">
    <property type="term" value="F:uracil DNA N-glycosylase activity"/>
    <property type="evidence" value="ECO:0007669"/>
    <property type="project" value="TreeGrafter"/>
</dbReference>
<dbReference type="AlphaFoldDB" id="A0A814HYQ4"/>
<sequence>MFFKMLRLNLINRVFKKHKTKRKMPKYTEKFDDSICEKSLPDVIDYNLDIVFINLNQHHYSGQGNQFFRILHESELTSKLIKPSETHRLLEYGLGLVNMVEKPAEKKCLEMSAEEQKKAQEILRHKILSYRPKIVAYNSRPAYEAFVGLNNSHDFCHGKIPSNFDNSDIYQFSFPSTSARISILPKVSDKVPFFRALKNFRDYLNGNLEHICEEDLIFPDFKVTYNSRELNESQNNDDSFDEETQGDVDLSQCEDKDDGKPKKSFRLNNLPVSQIPKDILEDIRRQQKIKIRKTVTVVGSKEFLSMQWNAPKVLSTFAAGSTCSDPETHSTMTNDSDHDILNPATPSTPSNDKIISSINQNKNQKITKSIGIEPNHAKTVKVILNENKTIPVVKTSAKIIQNAKNQVVNLQNKVDNIPIETQIDLTNSIELELIKKDQYRFDDYYRFENTANQNLSLNYLISDDYYQSMKQDLGRKLKFDFLKDSQSKLGECYDVDLNNKVGFSTLTDASSYVLLNSTNSNKRKCFVNVNNL</sequence>
<dbReference type="GO" id="GO:0008263">
    <property type="term" value="F:pyrimidine-specific mismatch base pair DNA N-glycosylase activity"/>
    <property type="evidence" value="ECO:0007669"/>
    <property type="project" value="TreeGrafter"/>
</dbReference>
<organism evidence="6 7">
    <name type="scientific">Brachionus calyciflorus</name>
    <dbReference type="NCBI Taxonomy" id="104777"/>
    <lineage>
        <taxon>Eukaryota</taxon>
        <taxon>Metazoa</taxon>
        <taxon>Spiralia</taxon>
        <taxon>Gnathifera</taxon>
        <taxon>Rotifera</taxon>
        <taxon>Eurotatoria</taxon>
        <taxon>Monogononta</taxon>
        <taxon>Pseudotrocha</taxon>
        <taxon>Ploima</taxon>
        <taxon>Brachionidae</taxon>
        <taxon>Brachionus</taxon>
    </lineage>
</organism>
<proteinExistence type="predicted"/>
<evidence type="ECO:0000256" key="1">
    <source>
        <dbReference type="ARBA" id="ARBA00022763"/>
    </source>
</evidence>
<dbReference type="SUPFAM" id="SSF52141">
    <property type="entry name" value="Uracil-DNA glycosylase-like"/>
    <property type="match status" value="1"/>
</dbReference>
<dbReference type="PANTHER" id="PTHR12159">
    <property type="entry name" value="G/T AND G/U MISMATCH-SPECIFIC DNA GLYCOSYLASE"/>
    <property type="match status" value="1"/>
</dbReference>
<keyword evidence="2" id="KW-0378">Hydrolase</keyword>
<evidence type="ECO:0000256" key="4">
    <source>
        <dbReference type="SAM" id="Coils"/>
    </source>
</evidence>
<accession>A0A814HYQ4</accession>
<evidence type="ECO:0000256" key="5">
    <source>
        <dbReference type="SAM" id="MobiDB-lite"/>
    </source>
</evidence>
<dbReference type="InterPro" id="IPR036895">
    <property type="entry name" value="Uracil-DNA_glycosylase-like_sf"/>
</dbReference>
<keyword evidence="7" id="KW-1185">Reference proteome</keyword>
<keyword evidence="1" id="KW-0227">DNA damage</keyword>
<dbReference type="GO" id="GO:0006285">
    <property type="term" value="P:base-excision repair, AP site formation"/>
    <property type="evidence" value="ECO:0007669"/>
    <property type="project" value="InterPro"/>
</dbReference>
<dbReference type="PANTHER" id="PTHR12159:SF9">
    <property type="entry name" value="G_T MISMATCH-SPECIFIC THYMINE DNA GLYCOSYLASE"/>
    <property type="match status" value="1"/>
</dbReference>
<reference evidence="6" key="1">
    <citation type="submission" date="2021-02" db="EMBL/GenBank/DDBJ databases">
        <authorList>
            <person name="Nowell W R."/>
        </authorList>
    </citation>
    <scope>NUCLEOTIDE SEQUENCE</scope>
    <source>
        <strain evidence="6">Ploen Becks lab</strain>
    </source>
</reference>